<dbReference type="InterPro" id="IPR044861">
    <property type="entry name" value="IPNS-like_FE2OG_OXY"/>
</dbReference>
<dbReference type="InterPro" id="IPR026992">
    <property type="entry name" value="DIOX_N"/>
</dbReference>
<feature type="domain" description="Fe2OG dioxygenase" evidence="3">
    <location>
        <begin position="209"/>
        <end position="321"/>
    </location>
</feature>
<name>A0ABR0ES69_ZASCE</name>
<dbReference type="Gene3D" id="2.60.120.330">
    <property type="entry name" value="B-lactam Antibiotic, Isopenicillin N Synthase, Chain"/>
    <property type="match status" value="1"/>
</dbReference>
<sequence>MTAVQTRTSNEAWNGAKQYLSQRLGSHGQGEETDFGIPIIDIGPSYSSDLGDRNKVAEQIRQACVTSGFFYITNHGIDKQACQGVLHQAKRLFKDLSRDQKEAISLKKSPYGYGWEDAISTSLHDDVELKEGFNWSYEDDLDPSGGDGGYVQLDGSTATDVNQWPGEKDLPGFYEGVKNYYGSALQLARHLCRLFALSLNLPEDYFDPMITHPSGNSRLMYYPPSKNPRPLDTASADGEVGLGAHSDYQVFTILLCSSTPGLEILSPSGRWITAPTVKDGIIVNIGDMMMRWTNDTYKSTVHRVINRTAEPRYSMPLFFGINNDQMVETLPSCRLATTRNY</sequence>
<keyword evidence="2" id="KW-0479">Metal-binding</keyword>
<dbReference type="PANTHER" id="PTHR47990">
    <property type="entry name" value="2-OXOGLUTARATE (2OG) AND FE(II)-DEPENDENT OXYGENASE SUPERFAMILY PROTEIN-RELATED"/>
    <property type="match status" value="1"/>
</dbReference>
<dbReference type="Pfam" id="PF03171">
    <property type="entry name" value="2OG-FeII_Oxy"/>
    <property type="match status" value="1"/>
</dbReference>
<dbReference type="Pfam" id="PF14226">
    <property type="entry name" value="DIOX_N"/>
    <property type="match status" value="1"/>
</dbReference>
<evidence type="ECO:0000256" key="1">
    <source>
        <dbReference type="ARBA" id="ARBA00008056"/>
    </source>
</evidence>
<dbReference type="Proteomes" id="UP001305779">
    <property type="component" value="Unassembled WGS sequence"/>
</dbReference>
<keyword evidence="2" id="KW-0560">Oxidoreductase</keyword>
<dbReference type="PROSITE" id="PS51471">
    <property type="entry name" value="FE2OG_OXY"/>
    <property type="match status" value="1"/>
</dbReference>
<comment type="similarity">
    <text evidence="1 2">Belongs to the iron/ascorbate-dependent oxidoreductase family.</text>
</comment>
<accession>A0ABR0ES69</accession>
<keyword evidence="2" id="KW-0408">Iron</keyword>
<evidence type="ECO:0000313" key="5">
    <source>
        <dbReference type="Proteomes" id="UP001305779"/>
    </source>
</evidence>
<dbReference type="InterPro" id="IPR027443">
    <property type="entry name" value="IPNS-like_sf"/>
</dbReference>
<reference evidence="4 5" key="1">
    <citation type="journal article" date="2023" name="G3 (Bethesda)">
        <title>A chromosome-level genome assembly of Zasmidium syzygii isolated from banana leaves.</title>
        <authorList>
            <person name="van Westerhoven A.C."/>
            <person name="Mehrabi R."/>
            <person name="Talebi R."/>
            <person name="Steentjes M.B.F."/>
            <person name="Corcolon B."/>
            <person name="Chong P.A."/>
            <person name="Kema G.H.J."/>
            <person name="Seidl M.F."/>
        </authorList>
    </citation>
    <scope>NUCLEOTIDE SEQUENCE [LARGE SCALE GENOMIC DNA]</scope>
    <source>
        <strain evidence="4 5">P124</strain>
    </source>
</reference>
<dbReference type="EMBL" id="JAXOVC010000003">
    <property type="protein sequence ID" value="KAK4503953.1"/>
    <property type="molecule type" value="Genomic_DNA"/>
</dbReference>
<dbReference type="InterPro" id="IPR050231">
    <property type="entry name" value="Iron_ascorbate_oxido_reductase"/>
</dbReference>
<evidence type="ECO:0000256" key="2">
    <source>
        <dbReference type="RuleBase" id="RU003682"/>
    </source>
</evidence>
<dbReference type="SUPFAM" id="SSF51197">
    <property type="entry name" value="Clavaminate synthase-like"/>
    <property type="match status" value="1"/>
</dbReference>
<comment type="caution">
    <text evidence="4">The sequence shown here is derived from an EMBL/GenBank/DDBJ whole genome shotgun (WGS) entry which is preliminary data.</text>
</comment>
<keyword evidence="5" id="KW-1185">Reference proteome</keyword>
<dbReference type="InterPro" id="IPR005123">
    <property type="entry name" value="Oxoglu/Fe-dep_dioxygenase_dom"/>
</dbReference>
<organism evidence="4 5">
    <name type="scientific">Zasmidium cellare</name>
    <name type="common">Wine cellar mold</name>
    <name type="synonym">Racodium cellare</name>
    <dbReference type="NCBI Taxonomy" id="395010"/>
    <lineage>
        <taxon>Eukaryota</taxon>
        <taxon>Fungi</taxon>
        <taxon>Dikarya</taxon>
        <taxon>Ascomycota</taxon>
        <taxon>Pezizomycotina</taxon>
        <taxon>Dothideomycetes</taxon>
        <taxon>Dothideomycetidae</taxon>
        <taxon>Mycosphaerellales</taxon>
        <taxon>Mycosphaerellaceae</taxon>
        <taxon>Zasmidium</taxon>
    </lineage>
</organism>
<gene>
    <name evidence="4" type="ORF">PRZ48_004868</name>
</gene>
<protein>
    <recommendedName>
        <fullName evidence="3">Fe2OG dioxygenase domain-containing protein</fullName>
    </recommendedName>
</protein>
<proteinExistence type="inferred from homology"/>
<evidence type="ECO:0000259" key="3">
    <source>
        <dbReference type="PROSITE" id="PS51471"/>
    </source>
</evidence>
<dbReference type="PRINTS" id="PR00682">
    <property type="entry name" value="IPNSYNTHASE"/>
</dbReference>
<evidence type="ECO:0000313" key="4">
    <source>
        <dbReference type="EMBL" id="KAK4503953.1"/>
    </source>
</evidence>